<protein>
    <submittedName>
        <fullName evidence="1">Uncharacterized protein</fullName>
    </submittedName>
</protein>
<organism evidence="1 2">
    <name type="scientific">Xenoophorus captivus</name>
    <dbReference type="NCBI Taxonomy" id="1517983"/>
    <lineage>
        <taxon>Eukaryota</taxon>
        <taxon>Metazoa</taxon>
        <taxon>Chordata</taxon>
        <taxon>Craniata</taxon>
        <taxon>Vertebrata</taxon>
        <taxon>Euteleostomi</taxon>
        <taxon>Actinopterygii</taxon>
        <taxon>Neopterygii</taxon>
        <taxon>Teleostei</taxon>
        <taxon>Neoteleostei</taxon>
        <taxon>Acanthomorphata</taxon>
        <taxon>Ovalentaria</taxon>
        <taxon>Atherinomorphae</taxon>
        <taxon>Cyprinodontiformes</taxon>
        <taxon>Goodeidae</taxon>
        <taxon>Xenoophorus</taxon>
    </lineage>
</organism>
<dbReference type="Proteomes" id="UP001434883">
    <property type="component" value="Unassembled WGS sequence"/>
</dbReference>
<evidence type="ECO:0000313" key="2">
    <source>
        <dbReference type="Proteomes" id="UP001434883"/>
    </source>
</evidence>
<evidence type="ECO:0000313" key="1">
    <source>
        <dbReference type="EMBL" id="MEQ2204894.1"/>
    </source>
</evidence>
<dbReference type="EMBL" id="JAHRIN010038039">
    <property type="protein sequence ID" value="MEQ2204894.1"/>
    <property type="molecule type" value="Genomic_DNA"/>
</dbReference>
<comment type="caution">
    <text evidence="1">The sequence shown here is derived from an EMBL/GenBank/DDBJ whole genome shotgun (WGS) entry which is preliminary data.</text>
</comment>
<accession>A0ABV0R9S3</accession>
<feature type="non-terminal residue" evidence="1">
    <location>
        <position position="1"/>
    </location>
</feature>
<proteinExistence type="predicted"/>
<keyword evidence="2" id="KW-1185">Reference proteome</keyword>
<sequence length="68" mass="7594">VSTQLIQEGQRQVLILDLMEEDQKLLETLFTQSAESTDKILTVFLKVSVFSSADGDEEDIYLTVRGAS</sequence>
<reference evidence="1 2" key="1">
    <citation type="submission" date="2021-06" db="EMBL/GenBank/DDBJ databases">
        <authorList>
            <person name="Palmer J.M."/>
        </authorList>
    </citation>
    <scope>NUCLEOTIDE SEQUENCE [LARGE SCALE GENOMIC DNA]</scope>
    <source>
        <strain evidence="1 2">XC_2019</strain>
        <tissue evidence="1">Muscle</tissue>
    </source>
</reference>
<gene>
    <name evidence="1" type="ORF">XENOCAPTIV_020513</name>
</gene>
<name>A0ABV0R9S3_9TELE</name>